<accession>A0A0E9X456</accession>
<evidence type="ECO:0000313" key="1">
    <source>
        <dbReference type="EMBL" id="JAH96468.1"/>
    </source>
</evidence>
<name>A0A0E9X456_ANGAN</name>
<proteinExistence type="predicted"/>
<dbReference type="AlphaFoldDB" id="A0A0E9X456"/>
<protein>
    <submittedName>
        <fullName evidence="1">Uncharacterized protein</fullName>
    </submittedName>
</protein>
<reference evidence="1" key="2">
    <citation type="journal article" date="2015" name="Fish Shellfish Immunol.">
        <title>Early steps in the European eel (Anguilla anguilla)-Vibrio vulnificus interaction in the gills: Role of the RtxA13 toxin.</title>
        <authorList>
            <person name="Callol A."/>
            <person name="Pajuelo D."/>
            <person name="Ebbesson L."/>
            <person name="Teles M."/>
            <person name="MacKenzie S."/>
            <person name="Amaro C."/>
        </authorList>
    </citation>
    <scope>NUCLEOTIDE SEQUENCE</scope>
</reference>
<sequence>MLEIDYLLNVTLKMRAQPTLGIHCTTLKCAVPAQNQQVINLRLVYTLCRDRIMSTSKWDFISNYIVMVFCISHYLRFTNEALGALKAGVYLKT</sequence>
<reference evidence="1" key="1">
    <citation type="submission" date="2014-11" db="EMBL/GenBank/DDBJ databases">
        <authorList>
            <person name="Amaro Gonzalez C."/>
        </authorList>
    </citation>
    <scope>NUCLEOTIDE SEQUENCE</scope>
</reference>
<organism evidence="1">
    <name type="scientific">Anguilla anguilla</name>
    <name type="common">European freshwater eel</name>
    <name type="synonym">Muraena anguilla</name>
    <dbReference type="NCBI Taxonomy" id="7936"/>
    <lineage>
        <taxon>Eukaryota</taxon>
        <taxon>Metazoa</taxon>
        <taxon>Chordata</taxon>
        <taxon>Craniata</taxon>
        <taxon>Vertebrata</taxon>
        <taxon>Euteleostomi</taxon>
        <taxon>Actinopterygii</taxon>
        <taxon>Neopterygii</taxon>
        <taxon>Teleostei</taxon>
        <taxon>Anguilliformes</taxon>
        <taxon>Anguillidae</taxon>
        <taxon>Anguilla</taxon>
    </lineage>
</organism>
<dbReference type="EMBL" id="GBXM01012109">
    <property type="protein sequence ID" value="JAH96468.1"/>
    <property type="molecule type" value="Transcribed_RNA"/>
</dbReference>